<evidence type="ECO:0000313" key="1">
    <source>
        <dbReference type="EMBL" id="KAK4038364.1"/>
    </source>
</evidence>
<dbReference type="InterPro" id="IPR013744">
    <property type="entry name" value="SidJ"/>
</dbReference>
<proteinExistence type="predicted"/>
<dbReference type="Pfam" id="PF08538">
    <property type="entry name" value="DUF1749"/>
    <property type="match status" value="1"/>
</dbReference>
<name>A0AAN6PCE7_9PEZI</name>
<dbReference type="InterPro" id="IPR029058">
    <property type="entry name" value="AB_hydrolase_fold"/>
</dbReference>
<dbReference type="PANTHER" id="PTHR31591:SF7">
    <property type="entry name" value="DUF1749-DOMAIN-CONTAINING PROTEIN"/>
    <property type="match status" value="1"/>
</dbReference>
<dbReference type="SUPFAM" id="SSF53474">
    <property type="entry name" value="alpha/beta-Hydrolases"/>
    <property type="match status" value="1"/>
</dbReference>
<reference evidence="2" key="1">
    <citation type="journal article" date="2023" name="Mol. Phylogenet. Evol.">
        <title>Genome-scale phylogeny and comparative genomics of the fungal order Sordariales.</title>
        <authorList>
            <person name="Hensen N."/>
            <person name="Bonometti L."/>
            <person name="Westerberg I."/>
            <person name="Brannstrom I.O."/>
            <person name="Guillou S."/>
            <person name="Cros-Aarteil S."/>
            <person name="Calhoun S."/>
            <person name="Haridas S."/>
            <person name="Kuo A."/>
            <person name="Mondo S."/>
            <person name="Pangilinan J."/>
            <person name="Riley R."/>
            <person name="LaButti K."/>
            <person name="Andreopoulos B."/>
            <person name="Lipzen A."/>
            <person name="Chen C."/>
            <person name="Yan M."/>
            <person name="Daum C."/>
            <person name="Ng V."/>
            <person name="Clum A."/>
            <person name="Steindorff A."/>
            <person name="Ohm R.A."/>
            <person name="Martin F."/>
            <person name="Silar P."/>
            <person name="Natvig D.O."/>
            <person name="Lalanne C."/>
            <person name="Gautier V."/>
            <person name="Ament-Velasquez S.L."/>
            <person name="Kruys A."/>
            <person name="Hutchinson M.I."/>
            <person name="Powell A.J."/>
            <person name="Barry K."/>
            <person name="Miller A.N."/>
            <person name="Grigoriev I.V."/>
            <person name="Debuchy R."/>
            <person name="Gladieux P."/>
            <person name="Hiltunen Thoren M."/>
            <person name="Johannesson H."/>
        </authorList>
    </citation>
    <scope>NUCLEOTIDE SEQUENCE [LARGE SCALE GENOMIC DNA]</scope>
    <source>
        <strain evidence="2">CBS 284.82</strain>
    </source>
</reference>
<dbReference type="EMBL" id="MU854431">
    <property type="protein sequence ID" value="KAK4038364.1"/>
    <property type="molecule type" value="Genomic_DNA"/>
</dbReference>
<dbReference type="AlphaFoldDB" id="A0AAN6PCE7"/>
<dbReference type="PANTHER" id="PTHR31591">
    <property type="entry name" value="UPF0613 PROTEIN PB24D3.06C"/>
    <property type="match status" value="1"/>
</dbReference>
<dbReference type="Gene3D" id="3.40.50.1820">
    <property type="entry name" value="alpha/beta hydrolase"/>
    <property type="match status" value="1"/>
</dbReference>
<comment type="caution">
    <text evidence="1">The sequence shown here is derived from an EMBL/GenBank/DDBJ whole genome shotgun (WGS) entry which is preliminary data.</text>
</comment>
<evidence type="ECO:0008006" key="3">
    <source>
        <dbReference type="Google" id="ProtNLM"/>
    </source>
</evidence>
<protein>
    <recommendedName>
        <fullName evidence="3">DUF1749-domain-containing protein</fullName>
    </recommendedName>
</protein>
<sequence>MASSASPTPFQVTVHPFPSPTPSACAYERGASSARHALVFLGGLTTGPHSTDLTVLANMLGQSPLDYALWEFRMRSSYSGFGYSNLANDVEDVAALVHYLRGLGKEKIVLMGSSTGCQDCLEYAKHQTPPVDGYILTSPVSDRESAFLFMSPENLAKSGQVALDMIDNGRQDDPMPKESLPFIFTTPVTAYRWHSLAAKGGDEDYFSSDLPHSALAATFGRVDKPLLILPAGEDEMVPPTVDREALLGRWIAACKDGVASGLSGFVPGADHAVSSAEAQGWVAERVGAFLGSV</sequence>
<organism evidence="1 2">
    <name type="scientific">Parachaetomium inaequale</name>
    <dbReference type="NCBI Taxonomy" id="2588326"/>
    <lineage>
        <taxon>Eukaryota</taxon>
        <taxon>Fungi</taxon>
        <taxon>Dikarya</taxon>
        <taxon>Ascomycota</taxon>
        <taxon>Pezizomycotina</taxon>
        <taxon>Sordariomycetes</taxon>
        <taxon>Sordariomycetidae</taxon>
        <taxon>Sordariales</taxon>
        <taxon>Chaetomiaceae</taxon>
        <taxon>Parachaetomium</taxon>
    </lineage>
</organism>
<evidence type="ECO:0000313" key="2">
    <source>
        <dbReference type="Proteomes" id="UP001303115"/>
    </source>
</evidence>
<gene>
    <name evidence="1" type="ORF">C8A01DRAFT_47998</name>
</gene>
<accession>A0AAN6PCE7</accession>
<dbReference type="Proteomes" id="UP001303115">
    <property type="component" value="Unassembled WGS sequence"/>
</dbReference>
<keyword evidence="2" id="KW-1185">Reference proteome</keyword>